<dbReference type="Proteomes" id="UP000193144">
    <property type="component" value="Unassembled WGS sequence"/>
</dbReference>
<evidence type="ECO:0000256" key="1">
    <source>
        <dbReference type="SAM" id="MobiDB-lite"/>
    </source>
</evidence>
<sequence>MYEPGWFPGRFRWHFGAFAGHMILVAKLNLMERQSHGARGPHNARGQHSQQSVLRQSGHAKANTSSYVVTFGEPSIWTSRTVSRTVGSTARGSVPRKQQSIGFSSVTTYCNVARISVKNTLLGPYRYQAKIPAGSNEIAFSSAWAVYSCANTSDDKSQSAIPIVCTFFFVLPETSALRFATVAVPISFAIPHSETTTY</sequence>
<keyword evidence="3" id="KW-1185">Reference proteome</keyword>
<gene>
    <name evidence="2" type="ORF">BCR34DRAFT_591880</name>
</gene>
<evidence type="ECO:0000313" key="3">
    <source>
        <dbReference type="Proteomes" id="UP000193144"/>
    </source>
</evidence>
<evidence type="ECO:0000313" key="2">
    <source>
        <dbReference type="EMBL" id="ORY02574.1"/>
    </source>
</evidence>
<name>A0A1Y1YXG7_9PLEO</name>
<protein>
    <submittedName>
        <fullName evidence="2">Uncharacterized protein</fullName>
    </submittedName>
</protein>
<feature type="region of interest" description="Disordered" evidence="1">
    <location>
        <begin position="35"/>
        <end position="60"/>
    </location>
</feature>
<reference evidence="2 3" key="1">
    <citation type="submission" date="2016-07" db="EMBL/GenBank/DDBJ databases">
        <title>Pervasive Adenine N6-methylation of Active Genes in Fungi.</title>
        <authorList>
            <consortium name="DOE Joint Genome Institute"/>
            <person name="Mondo S.J."/>
            <person name="Dannebaum R.O."/>
            <person name="Kuo R.C."/>
            <person name="Labutti K."/>
            <person name="Haridas S."/>
            <person name="Kuo A."/>
            <person name="Salamov A."/>
            <person name="Ahrendt S.R."/>
            <person name="Lipzen A."/>
            <person name="Sullivan W."/>
            <person name="Andreopoulos W.B."/>
            <person name="Clum A."/>
            <person name="Lindquist E."/>
            <person name="Daum C."/>
            <person name="Ramamoorthy G.K."/>
            <person name="Gryganskyi A."/>
            <person name="Culley D."/>
            <person name="Magnuson J.K."/>
            <person name="James T.Y."/>
            <person name="O'Malley M.A."/>
            <person name="Stajich J.E."/>
            <person name="Spatafora J.W."/>
            <person name="Visel A."/>
            <person name="Grigoriev I.V."/>
        </authorList>
    </citation>
    <scope>NUCLEOTIDE SEQUENCE [LARGE SCALE GENOMIC DNA]</scope>
    <source>
        <strain evidence="2 3">CBS 115471</strain>
    </source>
</reference>
<dbReference type="EMBL" id="MCFA01000156">
    <property type="protein sequence ID" value="ORY02574.1"/>
    <property type="molecule type" value="Genomic_DNA"/>
</dbReference>
<dbReference type="AlphaFoldDB" id="A0A1Y1YXG7"/>
<comment type="caution">
    <text evidence="2">The sequence shown here is derived from an EMBL/GenBank/DDBJ whole genome shotgun (WGS) entry which is preliminary data.</text>
</comment>
<feature type="compositionally biased region" description="Polar residues" evidence="1">
    <location>
        <begin position="46"/>
        <end position="55"/>
    </location>
</feature>
<accession>A0A1Y1YXG7</accession>
<proteinExistence type="predicted"/>
<organism evidence="2 3">
    <name type="scientific">Clohesyomyces aquaticus</name>
    <dbReference type="NCBI Taxonomy" id="1231657"/>
    <lineage>
        <taxon>Eukaryota</taxon>
        <taxon>Fungi</taxon>
        <taxon>Dikarya</taxon>
        <taxon>Ascomycota</taxon>
        <taxon>Pezizomycotina</taxon>
        <taxon>Dothideomycetes</taxon>
        <taxon>Pleosporomycetidae</taxon>
        <taxon>Pleosporales</taxon>
        <taxon>Lindgomycetaceae</taxon>
        <taxon>Clohesyomyces</taxon>
    </lineage>
</organism>